<comment type="caution">
    <text evidence="4">The sequence shown here is derived from an EMBL/GenBank/DDBJ whole genome shotgun (WGS) entry which is preliminary data.</text>
</comment>
<dbReference type="SMART" id="SM00320">
    <property type="entry name" value="WD40"/>
    <property type="match status" value="6"/>
</dbReference>
<evidence type="ECO:0000313" key="5">
    <source>
        <dbReference type="Proteomes" id="UP001300502"/>
    </source>
</evidence>
<gene>
    <name evidence="4" type="ORF">GAYE_SCF54G6188</name>
</gene>
<dbReference type="InterPro" id="IPR036322">
    <property type="entry name" value="WD40_repeat_dom_sf"/>
</dbReference>
<reference evidence="4 5" key="1">
    <citation type="submission" date="2022-07" db="EMBL/GenBank/DDBJ databases">
        <title>Genome-wide signatures of adaptation to extreme environments.</title>
        <authorList>
            <person name="Cho C.H."/>
            <person name="Yoon H.S."/>
        </authorList>
    </citation>
    <scope>NUCLEOTIDE SEQUENCE [LARGE SCALE GENOMIC DNA]</scope>
    <source>
        <strain evidence="4 5">108.79 E11</strain>
    </source>
</reference>
<proteinExistence type="predicted"/>
<dbReference type="SUPFAM" id="SSF50978">
    <property type="entry name" value="WD40 repeat-like"/>
    <property type="match status" value="1"/>
</dbReference>
<organism evidence="4 5">
    <name type="scientific">Galdieria yellowstonensis</name>
    <dbReference type="NCBI Taxonomy" id="3028027"/>
    <lineage>
        <taxon>Eukaryota</taxon>
        <taxon>Rhodophyta</taxon>
        <taxon>Bangiophyceae</taxon>
        <taxon>Galdieriales</taxon>
        <taxon>Galdieriaceae</taxon>
        <taxon>Galdieria</taxon>
    </lineage>
</organism>
<keyword evidence="1 3" id="KW-0853">WD repeat</keyword>
<dbReference type="GO" id="GO:0045717">
    <property type="term" value="P:negative regulation of fatty acid biosynthetic process"/>
    <property type="evidence" value="ECO:0007669"/>
    <property type="project" value="TreeGrafter"/>
</dbReference>
<dbReference type="PANTHER" id="PTHR15574">
    <property type="entry name" value="WD REPEAT DOMAIN-CONTAINING FAMILY"/>
    <property type="match status" value="1"/>
</dbReference>
<dbReference type="PROSITE" id="PS50294">
    <property type="entry name" value="WD_REPEATS_REGION"/>
    <property type="match status" value="1"/>
</dbReference>
<evidence type="ECO:0000256" key="1">
    <source>
        <dbReference type="ARBA" id="ARBA00022574"/>
    </source>
</evidence>
<keyword evidence="2" id="KW-0677">Repeat</keyword>
<name>A0AAV9ILA0_9RHOD</name>
<dbReference type="PROSITE" id="PS50082">
    <property type="entry name" value="WD_REPEATS_2"/>
    <property type="match status" value="1"/>
</dbReference>
<dbReference type="GO" id="GO:0005737">
    <property type="term" value="C:cytoplasm"/>
    <property type="evidence" value="ECO:0007669"/>
    <property type="project" value="TreeGrafter"/>
</dbReference>
<dbReference type="PANTHER" id="PTHR15574:SF40">
    <property type="entry name" value="WD AND TETRATRICOPEPTIDE REPEATS PROTEIN 1"/>
    <property type="match status" value="1"/>
</dbReference>
<dbReference type="Pfam" id="PF00400">
    <property type="entry name" value="WD40"/>
    <property type="match status" value="3"/>
</dbReference>
<dbReference type="InterPro" id="IPR045151">
    <property type="entry name" value="DCAF8"/>
</dbReference>
<dbReference type="AlphaFoldDB" id="A0AAV9ILA0"/>
<accession>A0AAV9ILA0</accession>
<feature type="repeat" description="WD" evidence="3">
    <location>
        <begin position="50"/>
        <end position="91"/>
    </location>
</feature>
<sequence>MALSSKHSVTSLSALIDCRERLIHKTSCWELDNILSHEYFYRNLQNVATLSGHRGCVNRLAFNEEGSLLLSGSDDCRLIVWDVAERTSRHQVETGHERNIFGVRFMPCTNDRLLASGAMDRTVRVNSLDGGTERLFAIHENRVKTIDVERRNPNLIFSASEDGTVKQIDLRSPEEPVLVVECSHPVKSAMLNPNFPFEMVVSCSEPTVCIYDRRLSYHSTPRARFCPAHLEEERLPFSTFSCFNETGTAVAASYCYEGVYVFSTQVATNEQSTKEQLHFSSDSKNRRNRILAFRYMLLSYECFNQNQFEKALAHISRAYNVYEWSPLLICRWILYCFRGWSGDVYCAFADMTNFFEQNPNQPEETPFLISASTIRLFCFCFLDLQYLHRHLRDMRSVGKEMEEAVSNIVEKMDEEETRLARHLSSLEDVFPLKSWWSRIGKNLSQNRQLWTDNNICEFVQYWIGVMMQKLLRLSQKLTSETMDLLQSALEHRVEDEQDERLILPLYLSTRAAKESVILEGLPSDCPRVRSLGYHKRFLGHLSMNTDIKEVSFISGKFPCLLSGSDDGCFYVWSLNSGLLVGSYVADSDAVNCVLPHPYQPLVATSGIDNDIQLWTPSSRPNVLSEYDMDKRVNKNMEKLNEILKRPHSVGNSPETFAHVIQNLMRLEYLRPQDYEAGCTIL</sequence>
<keyword evidence="5" id="KW-1185">Reference proteome</keyword>
<dbReference type="PROSITE" id="PS00678">
    <property type="entry name" value="WD_REPEATS_1"/>
    <property type="match status" value="1"/>
</dbReference>
<dbReference type="EMBL" id="JANCYU010000062">
    <property type="protein sequence ID" value="KAK4528252.1"/>
    <property type="molecule type" value="Genomic_DNA"/>
</dbReference>
<evidence type="ECO:0000256" key="3">
    <source>
        <dbReference type="PROSITE-ProRule" id="PRU00221"/>
    </source>
</evidence>
<dbReference type="InterPro" id="IPR015943">
    <property type="entry name" value="WD40/YVTN_repeat-like_dom_sf"/>
</dbReference>
<dbReference type="Proteomes" id="UP001300502">
    <property type="component" value="Unassembled WGS sequence"/>
</dbReference>
<protein>
    <recommendedName>
        <fullName evidence="6">WD and tetratricopeptide repeats protein 1</fullName>
    </recommendedName>
</protein>
<dbReference type="InterPro" id="IPR001680">
    <property type="entry name" value="WD40_rpt"/>
</dbReference>
<evidence type="ECO:0008006" key="6">
    <source>
        <dbReference type="Google" id="ProtNLM"/>
    </source>
</evidence>
<dbReference type="InterPro" id="IPR019775">
    <property type="entry name" value="WD40_repeat_CS"/>
</dbReference>
<evidence type="ECO:0000256" key="2">
    <source>
        <dbReference type="ARBA" id="ARBA00022737"/>
    </source>
</evidence>
<dbReference type="Gene3D" id="2.130.10.10">
    <property type="entry name" value="YVTN repeat-like/Quinoprotein amine dehydrogenase"/>
    <property type="match status" value="2"/>
</dbReference>
<dbReference type="GO" id="GO:0080008">
    <property type="term" value="C:Cul4-RING E3 ubiquitin ligase complex"/>
    <property type="evidence" value="ECO:0007669"/>
    <property type="project" value="TreeGrafter"/>
</dbReference>
<evidence type="ECO:0000313" key="4">
    <source>
        <dbReference type="EMBL" id="KAK4528252.1"/>
    </source>
</evidence>